<accession>A0A094WP42</accession>
<dbReference type="eggNOG" id="ENOG50347XR">
    <property type="taxonomic scope" value="Bacteria"/>
</dbReference>
<proteinExistence type="predicted"/>
<comment type="caution">
    <text evidence="1">The sequence shown here is derived from an EMBL/GenBank/DDBJ whole genome shotgun (WGS) entry which is preliminary data.</text>
</comment>
<evidence type="ECO:0000313" key="1">
    <source>
        <dbReference type="EMBL" id="KGA97723.1"/>
    </source>
</evidence>
<dbReference type="EMBL" id="ALPT02000023">
    <property type="protein sequence ID" value="KGA97723.1"/>
    <property type="molecule type" value="Genomic_DNA"/>
</dbReference>
<reference evidence="1 2" key="1">
    <citation type="journal article" date="2014" name="Genome Announc.">
        <title>Draft Genome Sequence of Bacillus alcalophilus AV1934, a Classic Alkaliphile Isolated from Human Feces in 1934.</title>
        <authorList>
            <person name="Attie O."/>
            <person name="Jayaprakash A."/>
            <person name="Shah H."/>
            <person name="Paulsen I.T."/>
            <person name="Morino M."/>
            <person name="Takahashi Y."/>
            <person name="Narumi I."/>
            <person name="Sachidanandam R."/>
            <person name="Satoh K."/>
            <person name="Ito M."/>
            <person name="Krulwich T.A."/>
        </authorList>
    </citation>
    <scope>NUCLEOTIDE SEQUENCE [LARGE SCALE GENOMIC DNA]</scope>
    <source>
        <strain evidence="1 2">AV1934</strain>
    </source>
</reference>
<evidence type="ECO:0000313" key="2">
    <source>
        <dbReference type="Proteomes" id="UP000002754"/>
    </source>
</evidence>
<name>A0A094WP42_ALKAL</name>
<organism evidence="1 2">
    <name type="scientific">Alkalihalobacillus alcalophilus ATCC 27647 = CGMCC 1.3604</name>
    <dbReference type="NCBI Taxonomy" id="1218173"/>
    <lineage>
        <taxon>Bacteria</taxon>
        <taxon>Bacillati</taxon>
        <taxon>Bacillota</taxon>
        <taxon>Bacilli</taxon>
        <taxon>Bacillales</taxon>
        <taxon>Bacillaceae</taxon>
        <taxon>Alkalihalobacillus</taxon>
    </lineage>
</organism>
<dbReference type="AlphaFoldDB" id="A0A094WP42"/>
<gene>
    <name evidence="1" type="ORF">BALCAV_0208825</name>
</gene>
<keyword evidence="2" id="KW-1185">Reference proteome</keyword>
<protein>
    <submittedName>
        <fullName evidence="1">Uncharacterized protein</fullName>
    </submittedName>
</protein>
<dbReference type="Proteomes" id="UP000002754">
    <property type="component" value="Unassembled WGS sequence"/>
</dbReference>
<sequence length="115" mass="13564">MGIFIKNIAMTDMNISITNHNFSEREMKLIEVLALSNAAFVNVQTHENQGMALNPLEKEPNHIFHYQFAWQKSLEPERYQKFETELTKRLTNLLSMAQLEEFEINFYQNSFMSKS</sequence>